<dbReference type="EMBL" id="NJIH01000015">
    <property type="protein sequence ID" value="OWT54459.1"/>
    <property type="molecule type" value="Genomic_DNA"/>
</dbReference>
<dbReference type="OrthoDB" id="8642119at2"/>
<reference evidence="2" key="1">
    <citation type="submission" date="2017-06" db="EMBL/GenBank/DDBJ databases">
        <title>Herbaspirillum phytohormonus sp. nov., isolated from the root nodule of Robinia pseudoacacia in lead-zinc mine.</title>
        <authorList>
            <person name="Fan M."/>
            <person name="Lin Y."/>
        </authorList>
    </citation>
    <scope>NUCLEOTIDE SEQUENCE [LARGE SCALE GENOMIC DNA]</scope>
    <source>
        <strain evidence="2">SC-089</strain>
    </source>
</reference>
<evidence type="ECO:0000313" key="2">
    <source>
        <dbReference type="Proteomes" id="UP000214603"/>
    </source>
</evidence>
<gene>
    <name evidence="1" type="ORF">CEY11_22285</name>
</gene>
<protein>
    <submittedName>
        <fullName evidence="1">Uncharacterized protein</fullName>
    </submittedName>
</protein>
<organism evidence="1 2">
    <name type="scientific">Candidimonas nitroreducens</name>
    <dbReference type="NCBI Taxonomy" id="683354"/>
    <lineage>
        <taxon>Bacteria</taxon>
        <taxon>Pseudomonadati</taxon>
        <taxon>Pseudomonadota</taxon>
        <taxon>Betaproteobacteria</taxon>
        <taxon>Burkholderiales</taxon>
        <taxon>Alcaligenaceae</taxon>
        <taxon>Candidimonas</taxon>
    </lineage>
</organism>
<comment type="caution">
    <text evidence="1">The sequence shown here is derived from an EMBL/GenBank/DDBJ whole genome shotgun (WGS) entry which is preliminary data.</text>
</comment>
<dbReference type="Proteomes" id="UP000214603">
    <property type="component" value="Unassembled WGS sequence"/>
</dbReference>
<name>A0A225M671_9BURK</name>
<sequence length="273" mass="28441">MLASLWVGTAWLLRWQDIAMQAQHASRYAAFAASRDADAQPLEDIRHGYFAGSAHMWRDRRGASLLSSGRSEVSLQLARGQALGAAAQPGGEHPDAGDLRQGWRIEDAGVVTARVGVAAGSPAPAGAPSVSGLAQYDAWRPNIRRHAAILVGAGHASSDAQAQLRVAGSGLGWLDPADRSYALGRQVQAWAGGLDRPWGRTAPVFDWLGPWAGRVPQQHLRPAAGARHTPAVQGMQGAQDAPVAPVAPAALGTLATQAARGIQDSSGGGHVHD</sequence>
<evidence type="ECO:0000313" key="1">
    <source>
        <dbReference type="EMBL" id="OWT54459.1"/>
    </source>
</evidence>
<keyword evidence="2" id="KW-1185">Reference proteome</keyword>
<accession>A0A225M671</accession>
<dbReference type="AlphaFoldDB" id="A0A225M671"/>
<dbReference type="RefSeq" id="WP_088605636.1">
    <property type="nucleotide sequence ID" value="NZ_NJIH01000015.1"/>
</dbReference>
<proteinExistence type="predicted"/>